<dbReference type="EMBL" id="CP018155">
    <property type="protein sequence ID" value="APG64602.1"/>
    <property type="molecule type" value="Genomic_DNA"/>
</dbReference>
<dbReference type="AlphaFoldDB" id="A0A1L3JHL4"/>
<keyword evidence="3" id="KW-1185">Reference proteome</keyword>
<dbReference type="OrthoDB" id="1431594at2"/>
<dbReference type="Pfam" id="PF13568">
    <property type="entry name" value="OMP_b-brl_2"/>
    <property type="match status" value="1"/>
</dbReference>
<evidence type="ECO:0000313" key="3">
    <source>
        <dbReference type="Proteomes" id="UP000181898"/>
    </source>
</evidence>
<proteinExistence type="predicted"/>
<dbReference type="InterPro" id="IPR025665">
    <property type="entry name" value="Beta-barrel_OMP_2"/>
</dbReference>
<name>A0A1L3JHL4_9FLAO</name>
<evidence type="ECO:0000313" key="2">
    <source>
        <dbReference type="EMBL" id="APG64602.1"/>
    </source>
</evidence>
<sequence length="202" mass="22466">MKRIILVAIFTLGFNQFVNSQIDFGIKGGVNYNSESIEEVQTDIFDGAKSKTGFHAGIWTRIKLPVLGLYLRPELVYTQLSNEVTYLNKGVKTTYDFQKIDIPVLLGTKVFGIAHIFGGPSFQYILDSDFDIEDLKDVNSDGFSLGLQFGAGVELGKLGLDVRWERALSDTESSFVDSNVGGNEVNFDTRVNQIIVGLSYRF</sequence>
<accession>A0A1L3JHL4</accession>
<dbReference type="KEGG" id="ten:LPB136_04115"/>
<dbReference type="InterPro" id="IPR011250">
    <property type="entry name" value="OMP/PagP_B-barrel"/>
</dbReference>
<dbReference type="STRING" id="1850252.LPB136_04115"/>
<reference evidence="2 3" key="1">
    <citation type="submission" date="2016-11" db="EMBL/GenBank/DDBJ databases">
        <title>Tenacibaculum sp. LPB0136, isolated from marine environment.</title>
        <authorList>
            <person name="Kim E."/>
            <person name="Yi H."/>
        </authorList>
    </citation>
    <scope>NUCLEOTIDE SEQUENCE [LARGE SCALE GENOMIC DNA]</scope>
    <source>
        <strain evidence="2 3">LPB0136</strain>
    </source>
</reference>
<feature type="domain" description="Outer membrane protein beta-barrel" evidence="1">
    <location>
        <begin position="20"/>
        <end position="171"/>
    </location>
</feature>
<protein>
    <recommendedName>
        <fullName evidence="1">Outer membrane protein beta-barrel domain-containing protein</fullName>
    </recommendedName>
</protein>
<dbReference type="Proteomes" id="UP000181898">
    <property type="component" value="Chromosome"/>
</dbReference>
<organism evidence="2 3">
    <name type="scientific">Tenacibaculum todarodis</name>
    <dbReference type="NCBI Taxonomy" id="1850252"/>
    <lineage>
        <taxon>Bacteria</taxon>
        <taxon>Pseudomonadati</taxon>
        <taxon>Bacteroidota</taxon>
        <taxon>Flavobacteriia</taxon>
        <taxon>Flavobacteriales</taxon>
        <taxon>Flavobacteriaceae</taxon>
        <taxon>Tenacibaculum</taxon>
    </lineage>
</organism>
<dbReference type="RefSeq" id="WP_072554928.1">
    <property type="nucleotide sequence ID" value="NZ_CP018155.1"/>
</dbReference>
<evidence type="ECO:0000259" key="1">
    <source>
        <dbReference type="Pfam" id="PF13568"/>
    </source>
</evidence>
<gene>
    <name evidence="2" type="ORF">LPB136_04115</name>
</gene>
<dbReference type="SUPFAM" id="SSF56925">
    <property type="entry name" value="OMPA-like"/>
    <property type="match status" value="1"/>
</dbReference>